<gene>
    <name evidence="1" type="ORF">IW261DRAFT_1614921</name>
</gene>
<accession>A0AA39KEX5</accession>
<organism evidence="1 2">
    <name type="scientific">Armillaria novae-zelandiae</name>
    <dbReference type="NCBI Taxonomy" id="153914"/>
    <lineage>
        <taxon>Eukaryota</taxon>
        <taxon>Fungi</taxon>
        <taxon>Dikarya</taxon>
        <taxon>Basidiomycota</taxon>
        <taxon>Agaricomycotina</taxon>
        <taxon>Agaricomycetes</taxon>
        <taxon>Agaricomycetidae</taxon>
        <taxon>Agaricales</taxon>
        <taxon>Marasmiineae</taxon>
        <taxon>Physalacriaceae</taxon>
        <taxon>Armillaria</taxon>
    </lineage>
</organism>
<evidence type="ECO:0000313" key="1">
    <source>
        <dbReference type="EMBL" id="KAK0459921.1"/>
    </source>
</evidence>
<evidence type="ECO:0000313" key="2">
    <source>
        <dbReference type="Proteomes" id="UP001175227"/>
    </source>
</evidence>
<proteinExistence type="predicted"/>
<dbReference type="AlphaFoldDB" id="A0AA39KEX5"/>
<name>A0AA39KEX5_9AGAR</name>
<dbReference type="EMBL" id="JAUEPR010000197">
    <property type="protein sequence ID" value="KAK0459921.1"/>
    <property type="molecule type" value="Genomic_DNA"/>
</dbReference>
<comment type="caution">
    <text evidence="1">The sequence shown here is derived from an EMBL/GenBank/DDBJ whole genome shotgun (WGS) entry which is preliminary data.</text>
</comment>
<protein>
    <submittedName>
        <fullName evidence="1">Uncharacterized protein</fullName>
    </submittedName>
</protein>
<dbReference type="Proteomes" id="UP001175227">
    <property type="component" value="Unassembled WGS sequence"/>
</dbReference>
<sequence>MFYLRQSVWMLISGLVTTSRTSDFFFDNERIRIHDAHPPMYTPGYGGNSDDRSLMRLNDLAGVQARRSTVIDSLTFGGEDVDNLAGNEEGIILWCGDLRAGHWWQWSAQATWWGYWQKDRLQPLIHWAYNGVHTYVPSGNDTRRQDRPNDVYKIVRECRQE</sequence>
<reference evidence="1" key="1">
    <citation type="submission" date="2023-06" db="EMBL/GenBank/DDBJ databases">
        <authorList>
            <consortium name="Lawrence Berkeley National Laboratory"/>
            <person name="Ahrendt S."/>
            <person name="Sahu N."/>
            <person name="Indic B."/>
            <person name="Wong-Bajracharya J."/>
            <person name="Merenyi Z."/>
            <person name="Ke H.-M."/>
            <person name="Monk M."/>
            <person name="Kocsube S."/>
            <person name="Drula E."/>
            <person name="Lipzen A."/>
            <person name="Balint B."/>
            <person name="Henrissat B."/>
            <person name="Andreopoulos B."/>
            <person name="Martin F.M."/>
            <person name="Harder C.B."/>
            <person name="Rigling D."/>
            <person name="Ford K.L."/>
            <person name="Foster G.D."/>
            <person name="Pangilinan J."/>
            <person name="Papanicolaou A."/>
            <person name="Barry K."/>
            <person name="LaButti K."/>
            <person name="Viragh M."/>
            <person name="Koriabine M."/>
            <person name="Yan M."/>
            <person name="Riley R."/>
            <person name="Champramary S."/>
            <person name="Plett K.L."/>
            <person name="Tsai I.J."/>
            <person name="Slot J."/>
            <person name="Sipos G."/>
            <person name="Plett J."/>
            <person name="Nagy L.G."/>
            <person name="Grigoriev I.V."/>
        </authorList>
    </citation>
    <scope>NUCLEOTIDE SEQUENCE</scope>
    <source>
        <strain evidence="1">ICMP 16352</strain>
    </source>
</reference>
<keyword evidence="2" id="KW-1185">Reference proteome</keyword>